<protein>
    <submittedName>
        <fullName evidence="2">Uncharacterized protein</fullName>
    </submittedName>
</protein>
<dbReference type="Proteomes" id="UP001372834">
    <property type="component" value="Unassembled WGS sequence"/>
</dbReference>
<comment type="caution">
    <text evidence="2">The sequence shown here is derived from an EMBL/GenBank/DDBJ whole genome shotgun (WGS) entry which is preliminary data.</text>
</comment>
<evidence type="ECO:0000313" key="3">
    <source>
        <dbReference type="Proteomes" id="UP001372834"/>
    </source>
</evidence>
<dbReference type="AlphaFoldDB" id="A0AAN8P7G1"/>
<gene>
    <name evidence="2" type="ORF">RUM43_009141</name>
</gene>
<sequence length="327" mass="37119">MTSRSTELSLKDCRRKAESRLNHICPSEVKEVKDEGCPVIEESGTVCGEKETLSIFQEFRKVYEDCIKRLEETPDGAALLAKMTPFRKIVDDLWEQNNLLVEAVEELEQEATVHVTNLQNKLDKSCQKVFQCKNDIKSLMEMIRRLKEENVLDCSGLEFHTLCPECCFGNCNVKRTSGPCEIDQRRVDTSKQNFLSPRNTPLRTVINSHESLCSGKSDEANPETFREDCTEYENEDEDEDENAFTFGESHESDLLGMNPCQNPPGRRQNASVTAYNTPQKIRRNSNSDCCDVENCEDCIKLLSIGLSMSRSTKNGCCQCDCLCSRDD</sequence>
<organism evidence="2 3">
    <name type="scientific">Polyplax serrata</name>
    <name type="common">Common mouse louse</name>
    <dbReference type="NCBI Taxonomy" id="468196"/>
    <lineage>
        <taxon>Eukaryota</taxon>
        <taxon>Metazoa</taxon>
        <taxon>Ecdysozoa</taxon>
        <taxon>Arthropoda</taxon>
        <taxon>Hexapoda</taxon>
        <taxon>Insecta</taxon>
        <taxon>Pterygota</taxon>
        <taxon>Neoptera</taxon>
        <taxon>Paraneoptera</taxon>
        <taxon>Psocodea</taxon>
        <taxon>Troctomorpha</taxon>
        <taxon>Phthiraptera</taxon>
        <taxon>Anoplura</taxon>
        <taxon>Polyplacidae</taxon>
        <taxon>Polyplax</taxon>
    </lineage>
</organism>
<accession>A0AAN8P7G1</accession>
<name>A0AAN8P7G1_POLSC</name>
<feature type="coiled-coil region" evidence="1">
    <location>
        <begin position="90"/>
        <end position="149"/>
    </location>
</feature>
<proteinExistence type="predicted"/>
<evidence type="ECO:0000256" key="1">
    <source>
        <dbReference type="SAM" id="Coils"/>
    </source>
</evidence>
<reference evidence="2 3" key="1">
    <citation type="submission" date="2023-10" db="EMBL/GenBank/DDBJ databases">
        <title>Genomes of two closely related lineages of the louse Polyplax serrata with different host specificities.</title>
        <authorList>
            <person name="Martinu J."/>
            <person name="Tarabai H."/>
            <person name="Stefka J."/>
            <person name="Hypsa V."/>
        </authorList>
    </citation>
    <scope>NUCLEOTIDE SEQUENCE [LARGE SCALE GENOMIC DNA]</scope>
    <source>
        <strain evidence="2">HR10_N</strain>
    </source>
</reference>
<evidence type="ECO:0000313" key="2">
    <source>
        <dbReference type="EMBL" id="KAK6623289.1"/>
    </source>
</evidence>
<keyword evidence="1" id="KW-0175">Coiled coil</keyword>
<dbReference type="EMBL" id="JAWJWE010000038">
    <property type="protein sequence ID" value="KAK6623289.1"/>
    <property type="molecule type" value="Genomic_DNA"/>
</dbReference>